<dbReference type="AlphaFoldDB" id="A0A2W5CY57"/>
<dbReference type="Proteomes" id="UP000249198">
    <property type="component" value="Unassembled WGS sequence"/>
</dbReference>
<comment type="caution">
    <text evidence="1">The sequence shown here is derived from an EMBL/GenBank/DDBJ whole genome shotgun (WGS) entry which is preliminary data.</text>
</comment>
<gene>
    <name evidence="1" type="ORF">DI599_12930</name>
</gene>
<organism evidence="1 2">
    <name type="scientific">Pseudomonas kuykendallii</name>
    <dbReference type="NCBI Taxonomy" id="1007099"/>
    <lineage>
        <taxon>Bacteria</taxon>
        <taxon>Pseudomonadati</taxon>
        <taxon>Pseudomonadota</taxon>
        <taxon>Gammaproteobacteria</taxon>
        <taxon>Pseudomonadales</taxon>
        <taxon>Pseudomonadaceae</taxon>
        <taxon>Pseudomonas</taxon>
    </lineage>
</organism>
<accession>A0A2W5CY57</accession>
<evidence type="ECO:0000313" key="2">
    <source>
        <dbReference type="Proteomes" id="UP000249198"/>
    </source>
</evidence>
<reference evidence="1 2" key="1">
    <citation type="submission" date="2017-08" db="EMBL/GenBank/DDBJ databases">
        <title>Infants hospitalized years apart are colonized by the same room-sourced microbial strains.</title>
        <authorList>
            <person name="Brooks B."/>
            <person name="Olm M.R."/>
            <person name="Firek B.A."/>
            <person name="Baker R."/>
            <person name="Thomas B.C."/>
            <person name="Morowitz M.J."/>
            <person name="Banfield J.F."/>
        </authorList>
    </citation>
    <scope>NUCLEOTIDE SEQUENCE [LARGE SCALE GENOMIC DNA]</scope>
    <source>
        <strain evidence="1">S2_009_000_R2_77</strain>
    </source>
</reference>
<evidence type="ECO:0000313" key="1">
    <source>
        <dbReference type="EMBL" id="PZP22998.1"/>
    </source>
</evidence>
<proteinExistence type="predicted"/>
<protein>
    <submittedName>
        <fullName evidence="1">Uncharacterized protein</fullName>
    </submittedName>
</protein>
<dbReference type="EMBL" id="QFOH01000015">
    <property type="protein sequence ID" value="PZP22998.1"/>
    <property type="molecule type" value="Genomic_DNA"/>
</dbReference>
<name>A0A2W5CY57_9PSED</name>
<sequence length="84" mass="9439">MTENYALNDGHIHEAIDRIHVSISYLQSTLAEHALIGSVSEYEAQVQSAIEILSDLYQKIGQHEHVSEIAEKHDLKAGFTTTEY</sequence>
<dbReference type="RefSeq" id="WP_273232724.1">
    <property type="nucleotide sequence ID" value="NZ_QFOH01000015.1"/>
</dbReference>